<evidence type="ECO:0000313" key="11">
    <source>
        <dbReference type="EMBL" id="KAF9743027.1"/>
    </source>
</evidence>
<feature type="binding site" description="axial binding residue" evidence="9">
    <location>
        <position position="1086"/>
    </location>
    <ligand>
        <name>heme</name>
        <dbReference type="ChEBI" id="CHEBI:30413"/>
    </ligand>
    <ligandPart>
        <name>Fe</name>
        <dbReference type="ChEBI" id="CHEBI:18248"/>
    </ligandPart>
</feature>
<evidence type="ECO:0000256" key="1">
    <source>
        <dbReference type="ARBA" id="ARBA00001971"/>
    </source>
</evidence>
<evidence type="ECO:0000256" key="4">
    <source>
        <dbReference type="ARBA" id="ARBA00022723"/>
    </source>
</evidence>
<dbReference type="Pfam" id="PF00067">
    <property type="entry name" value="p450"/>
    <property type="match status" value="1"/>
</dbReference>
<dbReference type="PRINTS" id="PR00385">
    <property type="entry name" value="P450"/>
</dbReference>
<comment type="caution">
    <text evidence="11">The sequence shown here is derived from an EMBL/GenBank/DDBJ whole genome shotgun (WGS) entry which is preliminary data.</text>
</comment>
<dbReference type="PANTHER" id="PTHR24305:SF230">
    <property type="entry name" value="P450, PUTATIVE (EUROFUNG)-RELATED"/>
    <property type="match status" value="1"/>
</dbReference>
<dbReference type="Gene3D" id="1.10.630.10">
    <property type="entry name" value="Cytochrome P450"/>
    <property type="match status" value="1"/>
</dbReference>
<evidence type="ECO:0000256" key="9">
    <source>
        <dbReference type="PIRSR" id="PIRSR602401-1"/>
    </source>
</evidence>
<evidence type="ECO:0000259" key="10">
    <source>
        <dbReference type="Pfam" id="PF24883"/>
    </source>
</evidence>
<sequence>MLMCFKGAIVFGVPSQGMVVPDILAMVGDQPNKALVLDLSDNPTYIPDLDSQFDGFTYLQKLRLFWAFETKVTHTISKLPTGEFSRTGPETVMVSKESATKGLCNSQPALTIQVYEDHSNMVKFSTGDHRIDILPSKLSEILGIEHKALRLELARIFTIQTRLENETQARVDSRDKIRWNDKSPERGRLLEQIDTRLGHTFDWAFDNAAVNVTNWLENGSGLFWVSGKPGSGKSTFMKYIFNDERTAELLHRWQSDSQLMALSFFFHHRGTILQKSFEGLLRSLMSQILEKKSSLVAILYPILDRIYLERIQIDGLGDLRFDLHGLFRLCGLGTGQGLEGFEGLIQRQDQIPTGKSMDIELQTLLERNGVDVPNLKFRLDEVNDSLGGDLITWDGLLRRHYRRQKIKSDIQTGQWSREDLEEALQRLITQRRSKLDICIFIDALDEYVSRPEFIVSFLQDLVQSSPQSWTRIRIMFSSRPWAIFKREFAGCLGFQVHEYTEEDILEFCVAKIPLDPTSTSLLEPLVPDICTRARGVFLWVALVMRDLASVTQEKGFNMEELKEKVQKTLDYLLDGLDQYYGTIIERISLGFRWKAYVTLELICRAEGQLSLNDIIRMLDCSKVRNLYEARIRARRVSHITRGYVETYGDDGYVRMLSGGLIDIVHHHDGTPQVEFMHETIKEFVEDIQFKALILEKWRANFTKENGKKTHKKILELHKQYGDVVRVGPNELACAHDDAWKEICGHLKHGQPENGKDPKWTNEDMDQSLISARRERHGPLRRILAHAFSARAMVEQQPFINEYIDLFMQRLRENGDNGTKPLNLTKWYEWATFDIIGDLAFGESFGCLRDSKSHPWVNILFSSMKSIPLMQVMRALPFSSVFFPCFLFCFGGEVMRNRQTSIDFSRETLKKRIGLGMIRPDFVDAMLNNGQMSEREMIDTSVLLTTAGSETTATTLVATSYFLCSHPDVLAKLTAEVRSAFKREAEIDIHSVQNLTYMLAVLKESMRVYPPVAIAMTRQTPACGTEINGQYVAGGASVGIWQYSVYHNPSKFLYPDSFIPDRWLDDEQFANDHKDLHQPFSYGPRNCIGMNLAYTEMRLILARIIWNFDMKMAPESEGWIDDQKVLFFWDKPPLNVHLIPRFED</sequence>
<evidence type="ECO:0000256" key="3">
    <source>
        <dbReference type="ARBA" id="ARBA00022617"/>
    </source>
</evidence>
<evidence type="ECO:0000256" key="5">
    <source>
        <dbReference type="ARBA" id="ARBA00022737"/>
    </source>
</evidence>
<evidence type="ECO:0000256" key="7">
    <source>
        <dbReference type="ARBA" id="ARBA00023004"/>
    </source>
</evidence>
<dbReference type="CDD" id="cd11058">
    <property type="entry name" value="CYP60B-like"/>
    <property type="match status" value="1"/>
</dbReference>
<keyword evidence="8" id="KW-0503">Monooxygenase</keyword>
<organism evidence="11 12">
    <name type="scientific">Bionectria ochroleuca</name>
    <name type="common">Gliocladium roseum</name>
    <dbReference type="NCBI Taxonomy" id="29856"/>
    <lineage>
        <taxon>Eukaryota</taxon>
        <taxon>Fungi</taxon>
        <taxon>Dikarya</taxon>
        <taxon>Ascomycota</taxon>
        <taxon>Pezizomycotina</taxon>
        <taxon>Sordariomycetes</taxon>
        <taxon>Hypocreomycetidae</taxon>
        <taxon>Hypocreales</taxon>
        <taxon>Bionectriaceae</taxon>
        <taxon>Clonostachys</taxon>
    </lineage>
</organism>
<dbReference type="PRINTS" id="PR00463">
    <property type="entry name" value="EP450I"/>
</dbReference>
<dbReference type="Pfam" id="PF24883">
    <property type="entry name" value="NPHP3_N"/>
    <property type="match status" value="2"/>
</dbReference>
<feature type="domain" description="Nephrocystin 3-like N-terminal" evidence="10">
    <location>
        <begin position="200"/>
        <end position="300"/>
    </location>
</feature>
<name>A0A8H7K485_BIOOC</name>
<dbReference type="InterPro" id="IPR017972">
    <property type="entry name" value="Cyt_P450_CS"/>
</dbReference>
<evidence type="ECO:0000313" key="12">
    <source>
        <dbReference type="Proteomes" id="UP000616885"/>
    </source>
</evidence>
<dbReference type="SUPFAM" id="SSF48264">
    <property type="entry name" value="Cytochrome P450"/>
    <property type="match status" value="1"/>
</dbReference>
<evidence type="ECO:0000256" key="8">
    <source>
        <dbReference type="ARBA" id="ARBA00023033"/>
    </source>
</evidence>
<keyword evidence="6" id="KW-0560">Oxidoreductase</keyword>
<dbReference type="InterPro" id="IPR036396">
    <property type="entry name" value="Cyt_P450_sf"/>
</dbReference>
<evidence type="ECO:0000256" key="2">
    <source>
        <dbReference type="ARBA" id="ARBA00010617"/>
    </source>
</evidence>
<dbReference type="GO" id="GO:0005506">
    <property type="term" value="F:iron ion binding"/>
    <property type="evidence" value="ECO:0007669"/>
    <property type="project" value="InterPro"/>
</dbReference>
<keyword evidence="3 9" id="KW-0349">Heme</keyword>
<gene>
    <name evidence="11" type="ORF">IM811_006683</name>
</gene>
<keyword evidence="7 9" id="KW-0408">Iron</keyword>
<dbReference type="InterPro" id="IPR001128">
    <property type="entry name" value="Cyt_P450"/>
</dbReference>
<comment type="similarity">
    <text evidence="2">Belongs to the cytochrome P450 family.</text>
</comment>
<dbReference type="GO" id="GO:0004497">
    <property type="term" value="F:monooxygenase activity"/>
    <property type="evidence" value="ECO:0007669"/>
    <property type="project" value="UniProtKB-KW"/>
</dbReference>
<reference evidence="11" key="1">
    <citation type="submission" date="2020-10" db="EMBL/GenBank/DDBJ databases">
        <title>High-Quality Genome Resource of Clonostachys rosea strain S41 by Oxford Nanopore Long-Read Sequencing.</title>
        <authorList>
            <person name="Wang H."/>
        </authorList>
    </citation>
    <scope>NUCLEOTIDE SEQUENCE</scope>
    <source>
        <strain evidence="11">S41</strain>
    </source>
</reference>
<dbReference type="SUPFAM" id="SSF52540">
    <property type="entry name" value="P-loop containing nucleoside triphosphate hydrolases"/>
    <property type="match status" value="1"/>
</dbReference>
<accession>A0A8H7K485</accession>
<keyword evidence="4 9" id="KW-0479">Metal-binding</keyword>
<dbReference type="InterPro" id="IPR050121">
    <property type="entry name" value="Cytochrome_P450_monoxygenase"/>
</dbReference>
<dbReference type="GO" id="GO:0020037">
    <property type="term" value="F:heme binding"/>
    <property type="evidence" value="ECO:0007669"/>
    <property type="project" value="InterPro"/>
</dbReference>
<feature type="domain" description="Nephrocystin 3-like N-terminal" evidence="10">
    <location>
        <begin position="403"/>
        <end position="479"/>
    </location>
</feature>
<dbReference type="InterPro" id="IPR027417">
    <property type="entry name" value="P-loop_NTPase"/>
</dbReference>
<dbReference type="AlphaFoldDB" id="A0A8H7K485"/>
<proteinExistence type="inferred from homology"/>
<dbReference type="GO" id="GO:0016705">
    <property type="term" value="F:oxidoreductase activity, acting on paired donors, with incorporation or reduction of molecular oxygen"/>
    <property type="evidence" value="ECO:0007669"/>
    <property type="project" value="InterPro"/>
</dbReference>
<dbReference type="PANTHER" id="PTHR24305">
    <property type="entry name" value="CYTOCHROME P450"/>
    <property type="match status" value="1"/>
</dbReference>
<keyword evidence="5" id="KW-0677">Repeat</keyword>
<dbReference type="Proteomes" id="UP000616885">
    <property type="component" value="Unassembled WGS sequence"/>
</dbReference>
<protein>
    <recommendedName>
        <fullName evidence="10">Nephrocystin 3-like N-terminal domain-containing protein</fullName>
    </recommendedName>
</protein>
<evidence type="ECO:0000256" key="6">
    <source>
        <dbReference type="ARBA" id="ARBA00023002"/>
    </source>
</evidence>
<dbReference type="Gene3D" id="3.40.50.300">
    <property type="entry name" value="P-loop containing nucleotide triphosphate hydrolases"/>
    <property type="match status" value="1"/>
</dbReference>
<dbReference type="InterPro" id="IPR002401">
    <property type="entry name" value="Cyt_P450_E_grp-I"/>
</dbReference>
<dbReference type="EMBL" id="JADCTT010000018">
    <property type="protein sequence ID" value="KAF9743027.1"/>
    <property type="molecule type" value="Genomic_DNA"/>
</dbReference>
<comment type="cofactor">
    <cofactor evidence="1 9">
        <name>heme</name>
        <dbReference type="ChEBI" id="CHEBI:30413"/>
    </cofactor>
</comment>
<dbReference type="PROSITE" id="PS00086">
    <property type="entry name" value="CYTOCHROME_P450"/>
    <property type="match status" value="1"/>
</dbReference>
<dbReference type="InterPro" id="IPR056884">
    <property type="entry name" value="NPHP3-like_N"/>
</dbReference>